<feature type="signal peptide" evidence="2">
    <location>
        <begin position="1"/>
        <end position="25"/>
    </location>
</feature>
<reference evidence="3 4" key="1">
    <citation type="submission" date="2016-07" db="EMBL/GenBank/DDBJ databases">
        <title>Pervasive Adenine N6-methylation of Active Genes in Fungi.</title>
        <authorList>
            <consortium name="DOE Joint Genome Institute"/>
            <person name="Mondo S.J."/>
            <person name="Dannebaum R.O."/>
            <person name="Kuo R.C."/>
            <person name="Labutti K."/>
            <person name="Haridas S."/>
            <person name="Kuo A."/>
            <person name="Salamov A."/>
            <person name="Ahrendt S.R."/>
            <person name="Lipzen A."/>
            <person name="Sullivan W."/>
            <person name="Andreopoulos W.B."/>
            <person name="Clum A."/>
            <person name="Lindquist E."/>
            <person name="Daum C."/>
            <person name="Ramamoorthy G.K."/>
            <person name="Gryganskyi A."/>
            <person name="Culley D."/>
            <person name="Magnuson J.K."/>
            <person name="James T.Y."/>
            <person name="O'Malley M.A."/>
            <person name="Stajich J.E."/>
            <person name="Spatafora J.W."/>
            <person name="Visel A."/>
            <person name="Grigoriev I.V."/>
        </authorList>
    </citation>
    <scope>NUCLEOTIDE SEQUENCE [LARGE SCALE GENOMIC DNA]</scope>
    <source>
        <strain evidence="3 4">CBS 931.73</strain>
    </source>
</reference>
<proteinExistence type="predicted"/>
<sequence length="165" mass="17187">MGLKRSMYMAVVLMSVLLGTTPANASQCEDCMVSLPFRAMPGCQNFDYQKEAGATPSNLFMTCMCELVEKPSAFDLCSNVCPQAELDSQKASLGAVKDRFPCGSILNAPSASATSSNPGATSPSATQGTGKGSPTPTSAAFPKVSIPTLLYLVSIITLFTLTLAV</sequence>
<feature type="chain" id="PRO_5012598485" evidence="2">
    <location>
        <begin position="26"/>
        <end position="165"/>
    </location>
</feature>
<dbReference type="InParanoid" id="A0A1Y1YC50"/>
<keyword evidence="2" id="KW-0732">Signal</keyword>
<comment type="caution">
    <text evidence="3">The sequence shown here is derived from an EMBL/GenBank/DDBJ whole genome shotgun (WGS) entry which is preliminary data.</text>
</comment>
<dbReference type="Proteomes" id="UP000193498">
    <property type="component" value="Unassembled WGS sequence"/>
</dbReference>
<feature type="compositionally biased region" description="Low complexity" evidence="1">
    <location>
        <begin position="110"/>
        <end position="126"/>
    </location>
</feature>
<gene>
    <name evidence="3" type="ORF">K493DRAFT_314886</name>
</gene>
<evidence type="ECO:0000313" key="4">
    <source>
        <dbReference type="Proteomes" id="UP000193498"/>
    </source>
</evidence>
<organism evidence="3 4">
    <name type="scientific">Basidiobolus meristosporus CBS 931.73</name>
    <dbReference type="NCBI Taxonomy" id="1314790"/>
    <lineage>
        <taxon>Eukaryota</taxon>
        <taxon>Fungi</taxon>
        <taxon>Fungi incertae sedis</taxon>
        <taxon>Zoopagomycota</taxon>
        <taxon>Entomophthoromycotina</taxon>
        <taxon>Basidiobolomycetes</taxon>
        <taxon>Basidiobolales</taxon>
        <taxon>Basidiobolaceae</taxon>
        <taxon>Basidiobolus</taxon>
    </lineage>
</organism>
<name>A0A1Y1YC50_9FUNG</name>
<evidence type="ECO:0000313" key="3">
    <source>
        <dbReference type="EMBL" id="ORX95610.1"/>
    </source>
</evidence>
<dbReference type="EMBL" id="MCFE01000171">
    <property type="protein sequence ID" value="ORX95610.1"/>
    <property type="molecule type" value="Genomic_DNA"/>
</dbReference>
<protein>
    <submittedName>
        <fullName evidence="3">Uncharacterized protein</fullName>
    </submittedName>
</protein>
<dbReference type="AlphaFoldDB" id="A0A1Y1YC50"/>
<accession>A0A1Y1YC50</accession>
<evidence type="ECO:0000256" key="1">
    <source>
        <dbReference type="SAM" id="MobiDB-lite"/>
    </source>
</evidence>
<evidence type="ECO:0000256" key="2">
    <source>
        <dbReference type="SAM" id="SignalP"/>
    </source>
</evidence>
<feature type="region of interest" description="Disordered" evidence="1">
    <location>
        <begin position="110"/>
        <end position="137"/>
    </location>
</feature>
<keyword evidence="4" id="KW-1185">Reference proteome</keyword>